<comment type="pathway">
    <text evidence="10">Isoprenoid biosynthesis; isopentenyl diphosphate biosynthesis via DXP pathway; isopentenyl diphosphate from 1-deoxy-D-xylulose 5-phosphate: step 3/6.</text>
</comment>
<organism evidence="13 14">
    <name type="scientific">Piscinibacterium candidicorallinum</name>
    <dbReference type="NCBI Taxonomy" id="1793872"/>
    <lineage>
        <taxon>Bacteria</taxon>
        <taxon>Pseudomonadati</taxon>
        <taxon>Pseudomonadota</taxon>
        <taxon>Betaproteobacteria</taxon>
        <taxon>Burkholderiales</taxon>
        <taxon>Piscinibacterium</taxon>
    </lineage>
</organism>
<feature type="binding site" evidence="10">
    <location>
        <begin position="101"/>
        <end position="111"/>
    </location>
    <ligand>
        <name>ATP</name>
        <dbReference type="ChEBI" id="CHEBI:30616"/>
    </ligand>
</feature>
<gene>
    <name evidence="10 13" type="primary">ispE</name>
    <name evidence="13" type="ORF">ACFOEN_15600</name>
</gene>
<feature type="active site" evidence="10">
    <location>
        <position position="17"/>
    </location>
</feature>
<evidence type="ECO:0000259" key="11">
    <source>
        <dbReference type="Pfam" id="PF00288"/>
    </source>
</evidence>
<feature type="domain" description="GHMP kinase N-terminal" evidence="11">
    <location>
        <begin position="73"/>
        <end position="151"/>
    </location>
</feature>
<evidence type="ECO:0000256" key="6">
    <source>
        <dbReference type="ARBA" id="ARBA00022777"/>
    </source>
</evidence>
<dbReference type="SUPFAM" id="SSF55060">
    <property type="entry name" value="GHMP Kinase, C-terminal domain"/>
    <property type="match status" value="1"/>
</dbReference>
<evidence type="ECO:0000256" key="3">
    <source>
        <dbReference type="ARBA" id="ARBA00017473"/>
    </source>
</evidence>
<keyword evidence="7 10" id="KW-0067">ATP-binding</keyword>
<feature type="domain" description="GHMP kinase C-terminal" evidence="12">
    <location>
        <begin position="202"/>
        <end position="269"/>
    </location>
</feature>
<dbReference type="InterPro" id="IPR013750">
    <property type="entry name" value="GHMP_kinase_C_dom"/>
</dbReference>
<evidence type="ECO:0000313" key="13">
    <source>
        <dbReference type="EMBL" id="MFC3149051.1"/>
    </source>
</evidence>
<evidence type="ECO:0000256" key="1">
    <source>
        <dbReference type="ARBA" id="ARBA00009684"/>
    </source>
</evidence>
<keyword evidence="14" id="KW-1185">Reference proteome</keyword>
<dbReference type="PANTHER" id="PTHR43527:SF2">
    <property type="entry name" value="4-DIPHOSPHOCYTIDYL-2-C-METHYL-D-ERYTHRITOL KINASE, CHLOROPLASTIC"/>
    <property type="match status" value="1"/>
</dbReference>
<reference evidence="14" key="1">
    <citation type="journal article" date="2019" name="Int. J. Syst. Evol. Microbiol.">
        <title>The Global Catalogue of Microorganisms (GCM) 10K type strain sequencing project: providing services to taxonomists for standard genome sequencing and annotation.</title>
        <authorList>
            <consortium name="The Broad Institute Genomics Platform"/>
            <consortium name="The Broad Institute Genome Sequencing Center for Infectious Disease"/>
            <person name="Wu L."/>
            <person name="Ma J."/>
        </authorList>
    </citation>
    <scope>NUCLEOTIDE SEQUENCE [LARGE SCALE GENOMIC DNA]</scope>
    <source>
        <strain evidence="14">KCTC 52168</strain>
    </source>
</reference>
<dbReference type="PIRSF" id="PIRSF010376">
    <property type="entry name" value="IspE"/>
    <property type="match status" value="1"/>
</dbReference>
<comment type="similarity">
    <text evidence="1 10">Belongs to the GHMP kinase family. IspE subfamily.</text>
</comment>
<evidence type="ECO:0000259" key="12">
    <source>
        <dbReference type="Pfam" id="PF08544"/>
    </source>
</evidence>
<proteinExistence type="inferred from homology"/>
<dbReference type="NCBIfam" id="NF011202">
    <property type="entry name" value="PRK14608.1"/>
    <property type="match status" value="1"/>
</dbReference>
<evidence type="ECO:0000256" key="8">
    <source>
        <dbReference type="ARBA" id="ARBA00023229"/>
    </source>
</evidence>
<dbReference type="EMBL" id="JBHRTI010000010">
    <property type="protein sequence ID" value="MFC3149051.1"/>
    <property type="molecule type" value="Genomic_DNA"/>
</dbReference>
<dbReference type="InterPro" id="IPR036554">
    <property type="entry name" value="GHMP_kinase_C_sf"/>
</dbReference>
<keyword evidence="5 10" id="KW-0547">Nucleotide-binding</keyword>
<dbReference type="Pfam" id="PF00288">
    <property type="entry name" value="GHMP_kinases_N"/>
    <property type="match status" value="1"/>
</dbReference>
<feature type="active site" evidence="10">
    <location>
        <position position="143"/>
    </location>
</feature>
<evidence type="ECO:0000256" key="4">
    <source>
        <dbReference type="ARBA" id="ARBA00022679"/>
    </source>
</evidence>
<protein>
    <recommendedName>
        <fullName evidence="3 10">4-diphosphocytidyl-2-C-methyl-D-erythritol kinase</fullName>
        <shortName evidence="10">CMK</shortName>
        <ecNumber evidence="2 10">2.7.1.148</ecNumber>
    </recommendedName>
    <alternativeName>
        <fullName evidence="9 10">4-(cytidine-5'-diphospho)-2-C-methyl-D-erythritol kinase</fullName>
    </alternativeName>
</protein>
<evidence type="ECO:0000256" key="5">
    <source>
        <dbReference type="ARBA" id="ARBA00022741"/>
    </source>
</evidence>
<dbReference type="SUPFAM" id="SSF54211">
    <property type="entry name" value="Ribosomal protein S5 domain 2-like"/>
    <property type="match status" value="1"/>
</dbReference>
<dbReference type="GO" id="GO:0050515">
    <property type="term" value="F:4-(cytidine 5'-diphospho)-2-C-methyl-D-erythritol kinase activity"/>
    <property type="evidence" value="ECO:0007669"/>
    <property type="project" value="UniProtKB-EC"/>
</dbReference>
<evidence type="ECO:0000256" key="9">
    <source>
        <dbReference type="ARBA" id="ARBA00032554"/>
    </source>
</evidence>
<dbReference type="InterPro" id="IPR020568">
    <property type="entry name" value="Ribosomal_Su5_D2-typ_SF"/>
</dbReference>
<dbReference type="InterPro" id="IPR006204">
    <property type="entry name" value="GHMP_kinase_N_dom"/>
</dbReference>
<dbReference type="Proteomes" id="UP001595556">
    <property type="component" value="Unassembled WGS sequence"/>
</dbReference>
<comment type="caution">
    <text evidence="13">The sequence shown here is derived from an EMBL/GenBank/DDBJ whole genome shotgun (WGS) entry which is preliminary data.</text>
</comment>
<dbReference type="PANTHER" id="PTHR43527">
    <property type="entry name" value="4-DIPHOSPHOCYTIDYL-2-C-METHYL-D-ERYTHRITOL KINASE, CHLOROPLASTIC"/>
    <property type="match status" value="1"/>
</dbReference>
<dbReference type="Gene3D" id="3.30.230.10">
    <property type="match status" value="1"/>
</dbReference>
<dbReference type="NCBIfam" id="TIGR00154">
    <property type="entry name" value="ispE"/>
    <property type="match status" value="1"/>
</dbReference>
<dbReference type="EC" id="2.7.1.148" evidence="2 10"/>
<dbReference type="Gene3D" id="3.30.70.890">
    <property type="entry name" value="GHMP kinase, C-terminal domain"/>
    <property type="match status" value="1"/>
</dbReference>
<keyword evidence="4 10" id="KW-0808">Transferase</keyword>
<evidence type="ECO:0000256" key="2">
    <source>
        <dbReference type="ARBA" id="ARBA00012052"/>
    </source>
</evidence>
<dbReference type="HAMAP" id="MF_00061">
    <property type="entry name" value="IspE"/>
    <property type="match status" value="1"/>
</dbReference>
<evidence type="ECO:0000256" key="7">
    <source>
        <dbReference type="ARBA" id="ARBA00022840"/>
    </source>
</evidence>
<accession>A0ABV7HBW2</accession>
<dbReference type="Pfam" id="PF08544">
    <property type="entry name" value="GHMP_kinases_C"/>
    <property type="match status" value="1"/>
</dbReference>
<dbReference type="RefSeq" id="WP_377305510.1">
    <property type="nucleotide sequence ID" value="NZ_CP180191.1"/>
</dbReference>
<keyword evidence="8 10" id="KW-0414">Isoprene biosynthesis</keyword>
<dbReference type="InterPro" id="IPR014721">
    <property type="entry name" value="Ribsml_uS5_D2-typ_fold_subgr"/>
</dbReference>
<comment type="function">
    <text evidence="10">Catalyzes the phosphorylation of the position 2 hydroxy group of 4-diphosphocytidyl-2C-methyl-D-erythritol.</text>
</comment>
<dbReference type="InterPro" id="IPR004424">
    <property type="entry name" value="IspE"/>
</dbReference>
<evidence type="ECO:0000256" key="10">
    <source>
        <dbReference type="HAMAP-Rule" id="MF_00061"/>
    </source>
</evidence>
<keyword evidence="6 10" id="KW-0418">Kinase</keyword>
<name>A0ABV7HBW2_9BURK</name>
<evidence type="ECO:0000313" key="14">
    <source>
        <dbReference type="Proteomes" id="UP001595556"/>
    </source>
</evidence>
<comment type="catalytic activity">
    <reaction evidence="10">
        <text>4-CDP-2-C-methyl-D-erythritol + ATP = 4-CDP-2-C-methyl-D-erythritol 2-phosphate + ADP + H(+)</text>
        <dbReference type="Rhea" id="RHEA:18437"/>
        <dbReference type="ChEBI" id="CHEBI:15378"/>
        <dbReference type="ChEBI" id="CHEBI:30616"/>
        <dbReference type="ChEBI" id="CHEBI:57823"/>
        <dbReference type="ChEBI" id="CHEBI:57919"/>
        <dbReference type="ChEBI" id="CHEBI:456216"/>
        <dbReference type="EC" id="2.7.1.148"/>
    </reaction>
</comment>
<sequence>MTDAAPARSLTLQAPAKINLFLHVVGRRADGYHLLQSVFQLIDLADTLHFDLRTDGQIVLAEPLPGVAPEDDLCIRAARLLERAANRPLTGVTIRVEKRIPMGGGLGGGSSDAATTLLALNHLWQLGFKRAQLAELGLQLGADVPFFIGGGNAWVEGIGEQLTPLQLPRRRFLVVHPGVGVATPAVFKAPDLTRTTPSVIISDFVRAASASELFGRNDLQPVAERLEPAVKFAAQALPGSRMSGSGACVFAAFDCEAAANAALQGLRERNALPAQARMWVVSSLDQYPAAALAD</sequence>